<dbReference type="InterPro" id="IPR001989">
    <property type="entry name" value="Radical_activat_CS"/>
</dbReference>
<dbReference type="SUPFAM" id="SSF102114">
    <property type="entry name" value="Radical SAM enzymes"/>
    <property type="match status" value="1"/>
</dbReference>
<sequence>MTAHQLRLSGVVEESIVDGPGLRFVIFTQGCPHQCPGCHNPKTHPFTGGFCMDIETIFEQFQENPLLDGITFSGGEPFMQAAPLVQLAKKIHSIKKHITIYTGYVFENLLKMSKQNRAIIDLLTITDLLIDGPFLLSQKNLELSFRGSANQRLLDQQEMQKLIQQC</sequence>
<dbReference type="Proteomes" id="UP000019250">
    <property type="component" value="Unassembled WGS sequence"/>
</dbReference>
<evidence type="ECO:0000256" key="5">
    <source>
        <dbReference type="ARBA" id="ARBA00022485"/>
    </source>
</evidence>
<dbReference type="InterPro" id="IPR007197">
    <property type="entry name" value="rSAM"/>
</dbReference>
<dbReference type="EMBL" id="ATSX01000002">
    <property type="protein sequence ID" value="EUK18061.1"/>
    <property type="molecule type" value="Genomic_DNA"/>
</dbReference>
<dbReference type="PROSITE" id="PS01087">
    <property type="entry name" value="RADICAL_ACTIVATING"/>
    <property type="match status" value="1"/>
</dbReference>
<evidence type="ECO:0000313" key="15">
    <source>
        <dbReference type="Proteomes" id="UP000019250"/>
    </source>
</evidence>
<dbReference type="RefSeq" id="WP_034340044.1">
    <property type="nucleotide sequence ID" value="NZ_ATSX01000002.1"/>
</dbReference>
<dbReference type="PANTHER" id="PTHR30352">
    <property type="entry name" value="PYRUVATE FORMATE-LYASE-ACTIVATING ENZYME"/>
    <property type="match status" value="1"/>
</dbReference>
<dbReference type="InterPro" id="IPR013785">
    <property type="entry name" value="Aldolase_TIM"/>
</dbReference>
<dbReference type="InterPro" id="IPR012837">
    <property type="entry name" value="NrdG"/>
</dbReference>
<comment type="function">
    <text evidence="2 12">Activation of anaerobic ribonucleoside-triphosphate reductase under anaerobic conditions by generation of an organic free radical, using S-adenosylmethionine and reduced flavodoxin as cosubstrates to produce 5'-deoxy-adenosine.</text>
</comment>
<dbReference type="GO" id="GO:0043365">
    <property type="term" value="F:[formate-C-acetyltransferase]-activating enzyme activity"/>
    <property type="evidence" value="ECO:0007669"/>
    <property type="project" value="InterPro"/>
</dbReference>
<dbReference type="PANTHER" id="PTHR30352:SF2">
    <property type="entry name" value="ANAEROBIC RIBONUCLEOSIDE-TRIPHOSPHATE REDUCTASE-ACTIVATING PROTEIN"/>
    <property type="match status" value="1"/>
</dbReference>
<gene>
    <name evidence="14" type="ORF">COMX_08720</name>
</gene>
<dbReference type="SFLD" id="SFLDS00029">
    <property type="entry name" value="Radical_SAM"/>
    <property type="match status" value="1"/>
</dbReference>
<comment type="caution">
    <text evidence="14">The sequence shown here is derived from an EMBL/GenBank/DDBJ whole genome shotgun (WGS) entry which is preliminary data.</text>
</comment>
<keyword evidence="9" id="KW-0408">Iron</keyword>
<keyword evidence="10" id="KW-0411">Iron-sulfur</keyword>
<dbReference type="Gene3D" id="3.20.20.70">
    <property type="entry name" value="Aldolase class I"/>
    <property type="match status" value="1"/>
</dbReference>
<evidence type="ECO:0000256" key="9">
    <source>
        <dbReference type="ARBA" id="ARBA00023004"/>
    </source>
</evidence>
<evidence type="ECO:0000256" key="1">
    <source>
        <dbReference type="ARBA" id="ARBA00001966"/>
    </source>
</evidence>
<name>W7E4Q3_9PROT</name>
<dbReference type="PROSITE" id="PS51918">
    <property type="entry name" value="RADICAL_SAM"/>
    <property type="match status" value="1"/>
</dbReference>
<dbReference type="STRING" id="1208583.COMX_08720"/>
<dbReference type="EC" id="1.97.1.-" evidence="12"/>
<dbReference type="AlphaFoldDB" id="W7E4Q3"/>
<keyword evidence="5" id="KW-0004">4Fe-4S</keyword>
<feature type="domain" description="Radical SAM core" evidence="13">
    <location>
        <begin position="17"/>
        <end position="166"/>
    </location>
</feature>
<evidence type="ECO:0000256" key="3">
    <source>
        <dbReference type="ARBA" id="ARBA00009777"/>
    </source>
</evidence>
<dbReference type="GO" id="GO:0004748">
    <property type="term" value="F:ribonucleoside-diphosphate reductase activity, thioredoxin disulfide as acceptor"/>
    <property type="evidence" value="ECO:0007669"/>
    <property type="project" value="TreeGrafter"/>
</dbReference>
<keyword evidence="6" id="KW-0949">S-adenosyl-L-methionine</keyword>
<dbReference type="CDD" id="cd01335">
    <property type="entry name" value="Radical_SAM"/>
    <property type="match status" value="1"/>
</dbReference>
<dbReference type="SFLD" id="SFLDG01063">
    <property type="entry name" value="activating_enzymes__group_1"/>
    <property type="match status" value="1"/>
</dbReference>
<dbReference type="PIRSF" id="PIRSF000368">
    <property type="entry name" value="NrdG"/>
    <property type="match status" value="1"/>
</dbReference>
<evidence type="ECO:0000256" key="6">
    <source>
        <dbReference type="ARBA" id="ARBA00022691"/>
    </source>
</evidence>
<protein>
    <recommendedName>
        <fullName evidence="4 12">Anaerobic ribonucleoside-triphosphate reductase-activating protein</fullName>
        <ecNumber evidence="12">1.97.1.-</ecNumber>
    </recommendedName>
</protein>
<dbReference type="GO" id="GO:0051539">
    <property type="term" value="F:4 iron, 4 sulfur cluster binding"/>
    <property type="evidence" value="ECO:0007669"/>
    <property type="project" value="UniProtKB-KW"/>
</dbReference>
<evidence type="ECO:0000313" key="14">
    <source>
        <dbReference type="EMBL" id="EUK18061.1"/>
    </source>
</evidence>
<comment type="cofactor">
    <cofactor evidence="1">
        <name>[4Fe-4S] cluster</name>
        <dbReference type="ChEBI" id="CHEBI:49883"/>
    </cofactor>
</comment>
<evidence type="ECO:0000256" key="7">
    <source>
        <dbReference type="ARBA" id="ARBA00022723"/>
    </source>
</evidence>
<dbReference type="PATRIC" id="fig|1208583.4.peg.1761"/>
<organism evidence="14 15">
    <name type="scientific">Commensalibacter papalotli</name>
    <name type="common">ex Servin-Garciduenas et al. 2014</name>
    <dbReference type="NCBI Taxonomy" id="1208583"/>
    <lineage>
        <taxon>Bacteria</taxon>
        <taxon>Pseudomonadati</taxon>
        <taxon>Pseudomonadota</taxon>
        <taxon>Alphaproteobacteria</taxon>
        <taxon>Acetobacterales</taxon>
        <taxon>Acetobacteraceae</taxon>
    </lineage>
</organism>
<evidence type="ECO:0000256" key="4">
    <source>
        <dbReference type="ARBA" id="ARBA00014281"/>
    </source>
</evidence>
<accession>W7E4Q3</accession>
<evidence type="ECO:0000256" key="12">
    <source>
        <dbReference type="PIRNR" id="PIRNR000368"/>
    </source>
</evidence>
<dbReference type="SFLD" id="SFLDG01066">
    <property type="entry name" value="organic_radical-activating_enz"/>
    <property type="match status" value="1"/>
</dbReference>
<dbReference type="NCBIfam" id="TIGR02491">
    <property type="entry name" value="NrdG"/>
    <property type="match status" value="1"/>
</dbReference>
<dbReference type="InterPro" id="IPR058240">
    <property type="entry name" value="rSAM_sf"/>
</dbReference>
<dbReference type="InterPro" id="IPR034457">
    <property type="entry name" value="Organic_radical-activating"/>
</dbReference>
<comment type="catalytic activity">
    <reaction evidence="11">
        <text>glycyl-[protein] + reduced [flavodoxin] + S-adenosyl-L-methionine = glycin-2-yl radical-[protein] + semiquinone [flavodoxin] + 5'-deoxyadenosine + L-methionine + H(+)</text>
        <dbReference type="Rhea" id="RHEA:61976"/>
        <dbReference type="Rhea" id="RHEA-COMP:10622"/>
        <dbReference type="Rhea" id="RHEA-COMP:14480"/>
        <dbReference type="Rhea" id="RHEA-COMP:15993"/>
        <dbReference type="Rhea" id="RHEA-COMP:15994"/>
        <dbReference type="ChEBI" id="CHEBI:15378"/>
        <dbReference type="ChEBI" id="CHEBI:17319"/>
        <dbReference type="ChEBI" id="CHEBI:29947"/>
        <dbReference type="ChEBI" id="CHEBI:32722"/>
        <dbReference type="ChEBI" id="CHEBI:57618"/>
        <dbReference type="ChEBI" id="CHEBI:57844"/>
        <dbReference type="ChEBI" id="CHEBI:59789"/>
        <dbReference type="ChEBI" id="CHEBI:140311"/>
    </reaction>
</comment>
<evidence type="ECO:0000256" key="11">
    <source>
        <dbReference type="ARBA" id="ARBA00047365"/>
    </source>
</evidence>
<evidence type="ECO:0000259" key="13">
    <source>
        <dbReference type="PROSITE" id="PS51918"/>
    </source>
</evidence>
<keyword evidence="8 12" id="KW-0560">Oxidoreductase</keyword>
<dbReference type="eggNOG" id="COG0602">
    <property type="taxonomic scope" value="Bacteria"/>
</dbReference>
<proteinExistence type="inferred from homology"/>
<dbReference type="SFLD" id="SFLDF00299">
    <property type="entry name" value="anaerobic_ribonucleoside-triph"/>
    <property type="match status" value="1"/>
</dbReference>
<evidence type="ECO:0000256" key="2">
    <source>
        <dbReference type="ARBA" id="ARBA00003852"/>
    </source>
</evidence>
<keyword evidence="15" id="KW-1185">Reference proteome</keyword>
<dbReference type="GO" id="GO:0046872">
    <property type="term" value="F:metal ion binding"/>
    <property type="evidence" value="ECO:0007669"/>
    <property type="project" value="UniProtKB-KW"/>
</dbReference>
<evidence type="ECO:0000256" key="8">
    <source>
        <dbReference type="ARBA" id="ARBA00023002"/>
    </source>
</evidence>
<dbReference type="Pfam" id="PF13353">
    <property type="entry name" value="Fer4_12"/>
    <property type="match status" value="1"/>
</dbReference>
<comment type="similarity">
    <text evidence="3 12">Belongs to the organic radical-activating enzymes family.</text>
</comment>
<keyword evidence="7" id="KW-0479">Metal-binding</keyword>
<dbReference type="OrthoDB" id="9792276at2"/>
<evidence type="ECO:0000256" key="10">
    <source>
        <dbReference type="ARBA" id="ARBA00023014"/>
    </source>
</evidence>
<reference evidence="14 15" key="1">
    <citation type="journal article" date="2014" name="Genome Announc.">
        <title>Draft Genome Sequence of Commensalibacter papalotli MX01, a Symbiont Identified from the Guts of Overwintering Monarch Butterflies.</title>
        <authorList>
            <person name="Servin-Garciduenas L.E."/>
            <person name="Sanchez-Quinto A."/>
            <person name="Martinez-Romero E."/>
        </authorList>
    </citation>
    <scope>NUCLEOTIDE SEQUENCE [LARGE SCALE GENOMIC DNA]</scope>
    <source>
        <strain evidence="15">MX-MONARCH01</strain>
    </source>
</reference>